<proteinExistence type="predicted"/>
<organism evidence="2 3">
    <name type="scientific">Opisthorchis viverrini</name>
    <name type="common">Southeast Asian liver fluke</name>
    <dbReference type="NCBI Taxonomy" id="6198"/>
    <lineage>
        <taxon>Eukaryota</taxon>
        <taxon>Metazoa</taxon>
        <taxon>Spiralia</taxon>
        <taxon>Lophotrochozoa</taxon>
        <taxon>Platyhelminthes</taxon>
        <taxon>Trematoda</taxon>
        <taxon>Digenea</taxon>
        <taxon>Opisthorchiida</taxon>
        <taxon>Opisthorchiata</taxon>
        <taxon>Opisthorchiidae</taxon>
        <taxon>Opisthorchis</taxon>
    </lineage>
</organism>
<sequence>MKQTVKREEVVQWLETKGVWKKRSGGDEGGRGDEDTFGVTCRSTEQLNGLGQKGQRKGISDYQSAKGGTDVESIQKKLGQGEISGTRKRDVRITNSLPCEIQLRLPETERPTSD</sequence>
<evidence type="ECO:0000256" key="1">
    <source>
        <dbReference type="SAM" id="MobiDB-lite"/>
    </source>
</evidence>
<protein>
    <submittedName>
        <fullName evidence="2">Uncharacterized protein</fullName>
    </submittedName>
</protein>
<feature type="region of interest" description="Disordered" evidence="1">
    <location>
        <begin position="45"/>
        <end position="89"/>
    </location>
</feature>
<dbReference type="KEGG" id="ovi:T265_02118"/>
<name>A0A074ZWD0_OPIVI</name>
<reference evidence="2 3" key="1">
    <citation type="submission" date="2013-11" db="EMBL/GenBank/DDBJ databases">
        <title>Opisthorchis viverrini - life in the bile duct.</title>
        <authorList>
            <person name="Young N.D."/>
            <person name="Nagarajan N."/>
            <person name="Lin S.J."/>
            <person name="Korhonen P.K."/>
            <person name="Jex A.R."/>
            <person name="Hall R.S."/>
            <person name="Safavi-Hemami H."/>
            <person name="Kaewkong W."/>
            <person name="Bertrand D."/>
            <person name="Gao S."/>
            <person name="Seet Q."/>
            <person name="Wongkham S."/>
            <person name="Teh B.T."/>
            <person name="Wongkham C."/>
            <person name="Intapan P.M."/>
            <person name="Maleewong W."/>
            <person name="Yang X."/>
            <person name="Hu M."/>
            <person name="Wang Z."/>
            <person name="Hofmann A."/>
            <person name="Sternberg P.W."/>
            <person name="Tan P."/>
            <person name="Wang J."/>
            <person name="Gasser R.B."/>
        </authorList>
    </citation>
    <scope>NUCLEOTIDE SEQUENCE [LARGE SCALE GENOMIC DNA]</scope>
</reference>
<evidence type="ECO:0000313" key="2">
    <source>
        <dbReference type="EMBL" id="KER31758.1"/>
    </source>
</evidence>
<dbReference type="AlphaFoldDB" id="A0A074ZWD0"/>
<dbReference type="CTD" id="20316306"/>
<gene>
    <name evidence="2" type="ORF">T265_02118</name>
</gene>
<dbReference type="GeneID" id="20316306"/>
<evidence type="ECO:0000313" key="3">
    <source>
        <dbReference type="Proteomes" id="UP000054324"/>
    </source>
</evidence>
<dbReference type="Proteomes" id="UP000054324">
    <property type="component" value="Unassembled WGS sequence"/>
</dbReference>
<dbReference type="EMBL" id="KL596642">
    <property type="protein sequence ID" value="KER31758.1"/>
    <property type="molecule type" value="Genomic_DNA"/>
</dbReference>
<dbReference type="RefSeq" id="XP_009164541.1">
    <property type="nucleotide sequence ID" value="XM_009166277.1"/>
</dbReference>
<accession>A0A074ZWD0</accession>
<keyword evidence="3" id="KW-1185">Reference proteome</keyword>